<reference evidence="1" key="1">
    <citation type="submission" date="2019-10" db="EMBL/GenBank/DDBJ databases">
        <authorList>
            <consortium name="DOE Joint Genome Institute"/>
            <person name="Kuo A."/>
            <person name="Miyauchi S."/>
            <person name="Kiss E."/>
            <person name="Drula E."/>
            <person name="Kohler A."/>
            <person name="Sanchez-Garcia M."/>
            <person name="Andreopoulos B."/>
            <person name="Barry K.W."/>
            <person name="Bonito G."/>
            <person name="Buee M."/>
            <person name="Carver A."/>
            <person name="Chen C."/>
            <person name="Cichocki N."/>
            <person name="Clum A."/>
            <person name="Culley D."/>
            <person name="Crous P.W."/>
            <person name="Fauchery L."/>
            <person name="Girlanda M."/>
            <person name="Hayes R."/>
            <person name="Keri Z."/>
            <person name="Labutti K."/>
            <person name="Lipzen A."/>
            <person name="Lombard V."/>
            <person name="Magnuson J."/>
            <person name="Maillard F."/>
            <person name="Morin E."/>
            <person name="Murat C."/>
            <person name="Nolan M."/>
            <person name="Ohm R."/>
            <person name="Pangilinan J."/>
            <person name="Pereira M."/>
            <person name="Perotto S."/>
            <person name="Peter M."/>
            <person name="Riley R."/>
            <person name="Sitrit Y."/>
            <person name="Stielow B."/>
            <person name="Szollosi G."/>
            <person name="Zifcakova L."/>
            <person name="Stursova M."/>
            <person name="Spatafora J.W."/>
            <person name="Tedersoo L."/>
            <person name="Vaario L.-M."/>
            <person name="Yamada A."/>
            <person name="Yan M."/>
            <person name="Wang P."/>
            <person name="Xu J."/>
            <person name="Bruns T."/>
            <person name="Baldrian P."/>
            <person name="Vilgalys R."/>
            <person name="Henrissat B."/>
            <person name="Grigoriev I.V."/>
            <person name="Hibbett D."/>
            <person name="Nagy L.G."/>
            <person name="Martin F.M."/>
        </authorList>
    </citation>
    <scope>NUCLEOTIDE SEQUENCE</scope>
    <source>
        <strain evidence="1">P2</strain>
    </source>
</reference>
<dbReference type="Proteomes" id="UP000886501">
    <property type="component" value="Unassembled WGS sequence"/>
</dbReference>
<organism evidence="1 2">
    <name type="scientific">Thelephora ganbajun</name>
    <name type="common">Ganba fungus</name>
    <dbReference type="NCBI Taxonomy" id="370292"/>
    <lineage>
        <taxon>Eukaryota</taxon>
        <taxon>Fungi</taxon>
        <taxon>Dikarya</taxon>
        <taxon>Basidiomycota</taxon>
        <taxon>Agaricomycotina</taxon>
        <taxon>Agaricomycetes</taxon>
        <taxon>Thelephorales</taxon>
        <taxon>Thelephoraceae</taxon>
        <taxon>Thelephora</taxon>
    </lineage>
</organism>
<accession>A0ACB6ZT09</accession>
<comment type="caution">
    <text evidence="1">The sequence shown here is derived from an EMBL/GenBank/DDBJ whole genome shotgun (WGS) entry which is preliminary data.</text>
</comment>
<protein>
    <submittedName>
        <fullName evidence="1">Uncharacterized protein</fullName>
    </submittedName>
</protein>
<proteinExistence type="predicted"/>
<sequence>MRTLRMVVTNNLTVFEDMTSWDDLYSLASVETLDLGHAITLTHEGPPLETVEIYKTVAVLEAEINPHEPSSHSGVIPEILRRIFELGLTNLITYPKLSLISQSWRKVVLDTPMLWAYITLNQTSQIWNVRPFLVDIDCRYVDRIIDILDIMLLLEPHLHRRFSFRVLGGRYGSRTESQPKP</sequence>
<name>A0ACB6ZT09_THEGA</name>
<dbReference type="EMBL" id="MU117969">
    <property type="protein sequence ID" value="KAF9652433.1"/>
    <property type="molecule type" value="Genomic_DNA"/>
</dbReference>
<evidence type="ECO:0000313" key="2">
    <source>
        <dbReference type="Proteomes" id="UP000886501"/>
    </source>
</evidence>
<reference evidence="1" key="2">
    <citation type="journal article" date="2020" name="Nat. Commun.">
        <title>Large-scale genome sequencing of mycorrhizal fungi provides insights into the early evolution of symbiotic traits.</title>
        <authorList>
            <person name="Miyauchi S."/>
            <person name="Kiss E."/>
            <person name="Kuo A."/>
            <person name="Drula E."/>
            <person name="Kohler A."/>
            <person name="Sanchez-Garcia M."/>
            <person name="Morin E."/>
            <person name="Andreopoulos B."/>
            <person name="Barry K.W."/>
            <person name="Bonito G."/>
            <person name="Buee M."/>
            <person name="Carver A."/>
            <person name="Chen C."/>
            <person name="Cichocki N."/>
            <person name="Clum A."/>
            <person name="Culley D."/>
            <person name="Crous P.W."/>
            <person name="Fauchery L."/>
            <person name="Girlanda M."/>
            <person name="Hayes R.D."/>
            <person name="Keri Z."/>
            <person name="LaButti K."/>
            <person name="Lipzen A."/>
            <person name="Lombard V."/>
            <person name="Magnuson J."/>
            <person name="Maillard F."/>
            <person name="Murat C."/>
            <person name="Nolan M."/>
            <person name="Ohm R.A."/>
            <person name="Pangilinan J."/>
            <person name="Pereira M.F."/>
            <person name="Perotto S."/>
            <person name="Peter M."/>
            <person name="Pfister S."/>
            <person name="Riley R."/>
            <person name="Sitrit Y."/>
            <person name="Stielow J.B."/>
            <person name="Szollosi G."/>
            <person name="Zifcakova L."/>
            <person name="Stursova M."/>
            <person name="Spatafora J.W."/>
            <person name="Tedersoo L."/>
            <person name="Vaario L.M."/>
            <person name="Yamada A."/>
            <person name="Yan M."/>
            <person name="Wang P."/>
            <person name="Xu J."/>
            <person name="Bruns T."/>
            <person name="Baldrian P."/>
            <person name="Vilgalys R."/>
            <person name="Dunand C."/>
            <person name="Henrissat B."/>
            <person name="Grigoriev I.V."/>
            <person name="Hibbett D."/>
            <person name="Nagy L.G."/>
            <person name="Martin F.M."/>
        </authorList>
    </citation>
    <scope>NUCLEOTIDE SEQUENCE</scope>
    <source>
        <strain evidence="1">P2</strain>
    </source>
</reference>
<gene>
    <name evidence="1" type="ORF">BDM02DRAFT_3183813</name>
</gene>
<keyword evidence="2" id="KW-1185">Reference proteome</keyword>
<evidence type="ECO:0000313" key="1">
    <source>
        <dbReference type="EMBL" id="KAF9652433.1"/>
    </source>
</evidence>